<evidence type="ECO:0000313" key="4">
    <source>
        <dbReference type="Proteomes" id="UP000642284"/>
    </source>
</evidence>
<keyword evidence="1" id="KW-1133">Transmembrane helix</keyword>
<dbReference type="SUPFAM" id="SSF52833">
    <property type="entry name" value="Thioredoxin-like"/>
    <property type="match status" value="1"/>
</dbReference>
<feature type="domain" description="Thioredoxin" evidence="2">
    <location>
        <begin position="41"/>
        <end position="177"/>
    </location>
</feature>
<keyword evidence="1" id="KW-0812">Transmembrane</keyword>
<proteinExistence type="predicted"/>
<dbReference type="PROSITE" id="PS51352">
    <property type="entry name" value="THIOREDOXIN_2"/>
    <property type="match status" value="1"/>
</dbReference>
<sequence length="177" mass="17935">MDVSDALTGLLTVLCLFNLTLTYGIVRRLRALARSRADSPATVSGAVEDFAVTAASGVSVSRADLAPGTVLAFLSPGCPPCAALLPRFVEAVEGAGLPAESVLAVVMPGEDTAEAQQYAHALERIATVVEGEHARTVSAACGVQGFPAVCAVDAQGRIHEVGSDLSSLGAHRPAGVA</sequence>
<name>A0ABR7SA89_9ACTN</name>
<dbReference type="Gene3D" id="3.40.30.10">
    <property type="entry name" value="Glutaredoxin"/>
    <property type="match status" value="1"/>
</dbReference>
<feature type="transmembrane region" description="Helical" evidence="1">
    <location>
        <begin position="6"/>
        <end position="26"/>
    </location>
</feature>
<dbReference type="RefSeq" id="WP_187812856.1">
    <property type="nucleotide sequence ID" value="NZ_JACTVJ010000004.1"/>
</dbReference>
<comment type="caution">
    <text evidence="3">The sequence shown here is derived from an EMBL/GenBank/DDBJ whole genome shotgun (WGS) entry which is preliminary data.</text>
</comment>
<dbReference type="InterPro" id="IPR013766">
    <property type="entry name" value="Thioredoxin_domain"/>
</dbReference>
<reference evidence="3 4" key="1">
    <citation type="submission" date="2020-08" db="EMBL/GenBank/DDBJ databases">
        <title>Genemic of Streptomyces polyaspartic.</title>
        <authorList>
            <person name="Liu W."/>
        </authorList>
    </citation>
    <scope>NUCLEOTIDE SEQUENCE [LARGE SCALE GENOMIC DNA]</scope>
    <source>
        <strain evidence="3 4">TRM66268-LWL</strain>
    </source>
</reference>
<dbReference type="InterPro" id="IPR036249">
    <property type="entry name" value="Thioredoxin-like_sf"/>
</dbReference>
<keyword evidence="1" id="KW-0472">Membrane</keyword>
<evidence type="ECO:0000259" key="2">
    <source>
        <dbReference type="PROSITE" id="PS51352"/>
    </source>
</evidence>
<dbReference type="EMBL" id="JACTVJ010000004">
    <property type="protein sequence ID" value="MBC9712402.1"/>
    <property type="molecule type" value="Genomic_DNA"/>
</dbReference>
<keyword evidence="4" id="KW-1185">Reference proteome</keyword>
<evidence type="ECO:0000256" key="1">
    <source>
        <dbReference type="SAM" id="Phobius"/>
    </source>
</evidence>
<dbReference type="Proteomes" id="UP000642284">
    <property type="component" value="Unassembled WGS sequence"/>
</dbReference>
<protein>
    <recommendedName>
        <fullName evidence="2">Thioredoxin domain-containing protein</fullName>
    </recommendedName>
</protein>
<gene>
    <name evidence="3" type="ORF">H9Y04_07435</name>
</gene>
<evidence type="ECO:0000313" key="3">
    <source>
        <dbReference type="EMBL" id="MBC9712402.1"/>
    </source>
</evidence>
<accession>A0ABR7SA89</accession>
<organism evidence="3 4">
    <name type="scientific">Streptomyces polyasparticus</name>
    <dbReference type="NCBI Taxonomy" id="2767826"/>
    <lineage>
        <taxon>Bacteria</taxon>
        <taxon>Bacillati</taxon>
        <taxon>Actinomycetota</taxon>
        <taxon>Actinomycetes</taxon>
        <taxon>Kitasatosporales</taxon>
        <taxon>Streptomycetaceae</taxon>
        <taxon>Streptomyces</taxon>
    </lineage>
</organism>